<organism evidence="3 4">
    <name type="scientific">Rhizoctonia solani</name>
    <dbReference type="NCBI Taxonomy" id="456999"/>
    <lineage>
        <taxon>Eukaryota</taxon>
        <taxon>Fungi</taxon>
        <taxon>Dikarya</taxon>
        <taxon>Basidiomycota</taxon>
        <taxon>Agaricomycotina</taxon>
        <taxon>Agaricomycetes</taxon>
        <taxon>Cantharellales</taxon>
        <taxon>Ceratobasidiaceae</taxon>
        <taxon>Rhizoctonia</taxon>
    </lineage>
</organism>
<protein>
    <submittedName>
        <fullName evidence="3">Uncharacterized protein</fullName>
    </submittedName>
</protein>
<dbReference type="Proteomes" id="UP000663888">
    <property type="component" value="Unassembled WGS sequence"/>
</dbReference>
<dbReference type="PANTHER" id="PTHR42101:SF1">
    <property type="entry name" value="LOW TEMPERATURE REQUIREMENT A"/>
    <property type="match status" value="1"/>
</dbReference>
<feature type="transmembrane region" description="Helical" evidence="2">
    <location>
        <begin position="423"/>
        <end position="442"/>
    </location>
</feature>
<feature type="region of interest" description="Disordered" evidence="1">
    <location>
        <begin position="47"/>
        <end position="105"/>
    </location>
</feature>
<feature type="transmembrane region" description="Helical" evidence="2">
    <location>
        <begin position="712"/>
        <end position="739"/>
    </location>
</feature>
<keyword evidence="2" id="KW-0812">Transmembrane</keyword>
<keyword evidence="2" id="KW-0472">Membrane</keyword>
<name>A0A8H3A9X1_9AGAM</name>
<dbReference type="AlphaFoldDB" id="A0A8H3A9X1"/>
<keyword evidence="2" id="KW-1133">Transmembrane helix</keyword>
<dbReference type="PANTHER" id="PTHR42101">
    <property type="entry name" value="CHROMOSOME 16, WHOLE GENOME SHOTGUN SEQUENCE"/>
    <property type="match status" value="1"/>
</dbReference>
<evidence type="ECO:0000256" key="2">
    <source>
        <dbReference type="SAM" id="Phobius"/>
    </source>
</evidence>
<dbReference type="EMBL" id="CAJMWX010000258">
    <property type="protein sequence ID" value="CAE6410408.1"/>
    <property type="molecule type" value="Genomic_DNA"/>
</dbReference>
<dbReference type="Pfam" id="PF06772">
    <property type="entry name" value="LtrA"/>
    <property type="match status" value="1"/>
</dbReference>
<feature type="transmembrane region" description="Helical" evidence="2">
    <location>
        <begin position="170"/>
        <end position="188"/>
    </location>
</feature>
<reference evidence="3" key="1">
    <citation type="submission" date="2021-01" db="EMBL/GenBank/DDBJ databases">
        <authorList>
            <person name="Kaushik A."/>
        </authorList>
    </citation>
    <scope>NUCLEOTIDE SEQUENCE</scope>
    <source>
        <strain evidence="3">AG4-R118</strain>
    </source>
</reference>
<feature type="transmembrane region" description="Helical" evidence="2">
    <location>
        <begin position="668"/>
        <end position="692"/>
    </location>
</feature>
<sequence length="770" mass="86880">MNTQQPAASAIGSKSDRKCFRGFHDDVNSDDEDGLIEQRLEQWRPFSQNPFINPDLGLTPENNRPRTLVSDISGDDEKAIEKPEMNRASTDLSQQSSVSPPRPTSIAHAGPTWVNLFYDLAWTASFASLTQNGQLNEPWDTVSYTAFFVVVWWLWASQTLYSIQFYTNDWVHLLFIFIQLIIFGLLAATTRGYDVTAYILHSPGVSGLDPQMIDGMVDPERYQADRVADYSLRVIAVSLAISRTLLWVQHLRVFCYARVTAFRDNLLVPWKLYILPIGLSVSNALFWAAMGVTFSPKGRTPLGAKLKFVFWGVGLLVEFLLHWFMEHLPWHSTSPNPPKEPAGVHNMPRDAQLQPELLQSSSQPQVPTLAPTHENQFLPVPKSNVNLRERLEGITTVILGEGINGIAGTLYAIISAPGLGGPVAANIACAAIIVYFLAYLYFEGPTGRRDPKGGSTRKMFWLLLHLPFLLCIILLLLGVKNQFLLTSYLSTGLKTFRQLENVMSGQKLYLDEPASAINMPMKNFLLKRGIKWADEFNALNASVTKNGSISLDEVDDIDFDNEVGAWSMRISLKIMKQLYETFMGGDEKIPPKAKTLIDDYYVNMTLSLQDYIDTPEQVSSYHYETILTQLLEAHLQGARYIVALAAVILLSLGMMNRVHSRPRDRFQWGIILSRVCMGVALLFLLLLNVGDIQSLWVWKEQTSQQAGVFRWIWAWMVLPTLTIALAVEFLFELVLLRLAGLAIARKRGRVSGPLWRQFFRKPLSWSTRTK</sequence>
<gene>
    <name evidence="3" type="ORF">RDB_LOCUS11184</name>
</gene>
<evidence type="ECO:0000313" key="4">
    <source>
        <dbReference type="Proteomes" id="UP000663888"/>
    </source>
</evidence>
<feature type="compositionally biased region" description="Polar residues" evidence="1">
    <location>
        <begin position="87"/>
        <end position="99"/>
    </location>
</feature>
<evidence type="ECO:0000313" key="3">
    <source>
        <dbReference type="EMBL" id="CAE6410408.1"/>
    </source>
</evidence>
<feature type="compositionally biased region" description="Basic and acidic residues" evidence="1">
    <location>
        <begin position="14"/>
        <end position="27"/>
    </location>
</feature>
<dbReference type="InterPro" id="IPR010640">
    <property type="entry name" value="Low_temperature_requirement_A"/>
</dbReference>
<comment type="caution">
    <text evidence="3">The sequence shown here is derived from an EMBL/GenBank/DDBJ whole genome shotgun (WGS) entry which is preliminary data.</text>
</comment>
<feature type="transmembrane region" description="Helical" evidence="2">
    <location>
        <begin position="462"/>
        <end position="479"/>
    </location>
</feature>
<feature type="region of interest" description="Disordered" evidence="1">
    <location>
        <begin position="1"/>
        <end position="32"/>
    </location>
</feature>
<accession>A0A8H3A9X1</accession>
<feature type="transmembrane region" description="Helical" evidence="2">
    <location>
        <begin position="270"/>
        <end position="294"/>
    </location>
</feature>
<feature type="compositionally biased region" description="Basic and acidic residues" evidence="1">
    <location>
        <begin position="75"/>
        <end position="85"/>
    </location>
</feature>
<feature type="transmembrane region" description="Helical" evidence="2">
    <location>
        <begin position="144"/>
        <end position="164"/>
    </location>
</feature>
<proteinExistence type="predicted"/>
<feature type="transmembrane region" description="Helical" evidence="2">
    <location>
        <begin position="230"/>
        <end position="250"/>
    </location>
</feature>
<feature type="transmembrane region" description="Helical" evidence="2">
    <location>
        <begin position="637"/>
        <end position="656"/>
    </location>
</feature>
<feature type="transmembrane region" description="Helical" evidence="2">
    <location>
        <begin position="306"/>
        <end position="325"/>
    </location>
</feature>
<evidence type="ECO:0000256" key="1">
    <source>
        <dbReference type="SAM" id="MobiDB-lite"/>
    </source>
</evidence>